<name>A0A8S3Z760_9EUPU</name>
<sequence length="191" mass="21105">MAASVTRDVEALIDLFMSPTFDPFESESPAVSTDDEDDGGGYEAAADSDSDDDIKEEEYRLPQPAIHYGHSTVRFGQILAKMGDEFFHSYTPSRTSSKTVYGLCTIIFSQDTDPDAERKKQEAWEDFKGILNNAVSDNVTGDAFKLLGALLLSLRGLSDMASGIKGLAHSFFIRYIREKELDVEMQRLGGL</sequence>
<dbReference type="OrthoDB" id="6130746at2759"/>
<comment type="caution">
    <text evidence="2">The sequence shown here is derived from an EMBL/GenBank/DDBJ whole genome shotgun (WGS) entry which is preliminary data.</text>
</comment>
<accession>A0A8S3Z760</accession>
<gene>
    <name evidence="2" type="ORF">CUNI_LOCUS10895</name>
</gene>
<evidence type="ECO:0000313" key="2">
    <source>
        <dbReference type="EMBL" id="CAG5125337.1"/>
    </source>
</evidence>
<evidence type="ECO:0000256" key="1">
    <source>
        <dbReference type="SAM" id="MobiDB-lite"/>
    </source>
</evidence>
<dbReference type="EMBL" id="CAJHNH020002027">
    <property type="protein sequence ID" value="CAG5125337.1"/>
    <property type="molecule type" value="Genomic_DNA"/>
</dbReference>
<feature type="non-terminal residue" evidence="2">
    <location>
        <position position="191"/>
    </location>
</feature>
<reference evidence="2" key="1">
    <citation type="submission" date="2021-04" db="EMBL/GenBank/DDBJ databases">
        <authorList>
            <consortium name="Molecular Ecology Group"/>
        </authorList>
    </citation>
    <scope>NUCLEOTIDE SEQUENCE</scope>
</reference>
<feature type="compositionally biased region" description="Acidic residues" evidence="1">
    <location>
        <begin position="33"/>
        <end position="54"/>
    </location>
</feature>
<evidence type="ECO:0000313" key="3">
    <source>
        <dbReference type="Proteomes" id="UP000678393"/>
    </source>
</evidence>
<feature type="region of interest" description="Disordered" evidence="1">
    <location>
        <begin position="20"/>
        <end position="54"/>
    </location>
</feature>
<proteinExistence type="predicted"/>
<keyword evidence="3" id="KW-1185">Reference proteome</keyword>
<dbReference type="Proteomes" id="UP000678393">
    <property type="component" value="Unassembled WGS sequence"/>
</dbReference>
<dbReference type="AlphaFoldDB" id="A0A8S3Z760"/>
<organism evidence="2 3">
    <name type="scientific">Candidula unifasciata</name>
    <dbReference type="NCBI Taxonomy" id="100452"/>
    <lineage>
        <taxon>Eukaryota</taxon>
        <taxon>Metazoa</taxon>
        <taxon>Spiralia</taxon>
        <taxon>Lophotrochozoa</taxon>
        <taxon>Mollusca</taxon>
        <taxon>Gastropoda</taxon>
        <taxon>Heterobranchia</taxon>
        <taxon>Euthyneura</taxon>
        <taxon>Panpulmonata</taxon>
        <taxon>Eupulmonata</taxon>
        <taxon>Stylommatophora</taxon>
        <taxon>Helicina</taxon>
        <taxon>Helicoidea</taxon>
        <taxon>Geomitridae</taxon>
        <taxon>Candidula</taxon>
    </lineage>
</organism>
<protein>
    <submittedName>
        <fullName evidence="2">Uncharacterized protein</fullName>
    </submittedName>
</protein>